<evidence type="ECO:0000259" key="17">
    <source>
        <dbReference type="Pfam" id="PF01488"/>
    </source>
</evidence>
<reference evidence="19 20" key="1">
    <citation type="journal article" date="2012" name="J. Bacteriol.">
        <title>Genome sequence of an alkane-degrading bacterium, Alcanivorax pacificus type strain W11-5, isolated from deep sea sediment.</title>
        <authorList>
            <person name="Lai Q."/>
            <person name="Shao Z."/>
        </authorList>
    </citation>
    <scope>NUCLEOTIDE SEQUENCE [LARGE SCALE GENOMIC DNA]</scope>
    <source>
        <strain evidence="19 20">W11-5</strain>
    </source>
</reference>
<evidence type="ECO:0000256" key="14">
    <source>
        <dbReference type="RuleBase" id="RU000584"/>
    </source>
</evidence>
<dbReference type="Pfam" id="PF01488">
    <property type="entry name" value="Shikimate_DH"/>
    <property type="match status" value="1"/>
</dbReference>
<dbReference type="UniPathway" id="UPA00251">
    <property type="reaction ID" value="UER00316"/>
</dbReference>
<protein>
    <recommendedName>
        <fullName evidence="8 9">Glutamyl-tRNA reductase</fullName>
        <shortName evidence="9">GluTR</shortName>
        <ecNumber evidence="3 9">1.2.1.70</ecNumber>
    </recommendedName>
</protein>
<dbReference type="PIRSF" id="PIRSF000445">
    <property type="entry name" value="4pyrrol_synth_GluRdtase"/>
    <property type="match status" value="1"/>
</dbReference>
<dbReference type="InterPro" id="IPR036453">
    <property type="entry name" value="GluRdtase_dimer_dom_sf"/>
</dbReference>
<dbReference type="Proteomes" id="UP000006764">
    <property type="component" value="Chromosome"/>
</dbReference>
<evidence type="ECO:0000256" key="8">
    <source>
        <dbReference type="ARBA" id="ARBA00068659"/>
    </source>
</evidence>
<feature type="binding site" evidence="9 11">
    <location>
        <position position="106"/>
    </location>
    <ligand>
        <name>substrate</name>
    </ligand>
</feature>
<dbReference type="HOGENOM" id="CLU_035113_2_2_6"/>
<dbReference type="InterPro" id="IPR015896">
    <property type="entry name" value="4pyrrol_synth_GluRdtase_dimer"/>
</dbReference>
<dbReference type="PANTHER" id="PTHR43013">
    <property type="entry name" value="GLUTAMYL-TRNA REDUCTASE"/>
    <property type="match status" value="1"/>
</dbReference>
<comment type="pathway">
    <text evidence="1 9 14">Porphyrin-containing compound metabolism; protoporphyrin-IX biosynthesis; 5-aminolevulinate from L-glutamyl-tRNA(Glu): step 1/2.</text>
</comment>
<feature type="site" description="Important for activity" evidence="9 13">
    <location>
        <position position="96"/>
    </location>
</feature>
<dbReference type="CDD" id="cd05213">
    <property type="entry name" value="NAD_bind_Glutamyl_tRNA_reduct"/>
    <property type="match status" value="1"/>
</dbReference>
<evidence type="ECO:0000256" key="10">
    <source>
        <dbReference type="PIRSR" id="PIRSR000445-1"/>
    </source>
</evidence>
<evidence type="ECO:0000256" key="9">
    <source>
        <dbReference type="HAMAP-Rule" id="MF_00087"/>
    </source>
</evidence>
<dbReference type="SUPFAM" id="SSF51735">
    <property type="entry name" value="NAD(P)-binding Rossmann-fold domains"/>
    <property type="match status" value="1"/>
</dbReference>
<dbReference type="Gene3D" id="3.30.460.30">
    <property type="entry name" value="Glutamyl-tRNA reductase, N-terminal domain"/>
    <property type="match status" value="1"/>
</dbReference>
<feature type="domain" description="Tetrapyrrole biosynthesis glutamyl-tRNA reductase dimerisation" evidence="16">
    <location>
        <begin position="317"/>
        <end position="411"/>
    </location>
</feature>
<comment type="catalytic activity">
    <reaction evidence="7 9 14">
        <text>(S)-4-amino-5-oxopentanoate + tRNA(Glu) + NADP(+) = L-glutamyl-tRNA(Glu) + NADPH + H(+)</text>
        <dbReference type="Rhea" id="RHEA:12344"/>
        <dbReference type="Rhea" id="RHEA-COMP:9663"/>
        <dbReference type="Rhea" id="RHEA-COMP:9680"/>
        <dbReference type="ChEBI" id="CHEBI:15378"/>
        <dbReference type="ChEBI" id="CHEBI:57501"/>
        <dbReference type="ChEBI" id="CHEBI:57783"/>
        <dbReference type="ChEBI" id="CHEBI:58349"/>
        <dbReference type="ChEBI" id="CHEBI:78442"/>
        <dbReference type="ChEBI" id="CHEBI:78520"/>
        <dbReference type="EC" id="1.2.1.70"/>
    </reaction>
</comment>
<dbReference type="AlphaFoldDB" id="A0A0B4XS22"/>
<proteinExistence type="inferred from homology"/>
<evidence type="ECO:0000256" key="2">
    <source>
        <dbReference type="ARBA" id="ARBA00005916"/>
    </source>
</evidence>
<gene>
    <name evidence="9" type="primary">hemA</name>
    <name evidence="19" type="ORF">S7S_13150</name>
</gene>
<dbReference type="HAMAP" id="MF_00087">
    <property type="entry name" value="Glu_tRNA_reductase"/>
    <property type="match status" value="1"/>
</dbReference>
<keyword evidence="4 9" id="KW-0521">NADP</keyword>
<evidence type="ECO:0000256" key="15">
    <source>
        <dbReference type="SAM" id="Coils"/>
    </source>
</evidence>
<keyword evidence="5 9" id="KW-0560">Oxidoreductase</keyword>
<dbReference type="InterPro" id="IPR006151">
    <property type="entry name" value="Shikm_DH/Glu-tRNA_Rdtase"/>
</dbReference>
<dbReference type="FunFam" id="3.30.460.30:FF:000001">
    <property type="entry name" value="Glutamyl-tRNA reductase"/>
    <property type="match status" value="1"/>
</dbReference>
<dbReference type="InterPro" id="IPR018214">
    <property type="entry name" value="GluRdtase_CS"/>
</dbReference>
<feature type="binding site" evidence="9 11">
    <location>
        <position position="117"/>
    </location>
    <ligand>
        <name>substrate</name>
    </ligand>
</feature>
<evidence type="ECO:0000256" key="1">
    <source>
        <dbReference type="ARBA" id="ARBA00005059"/>
    </source>
</evidence>
<dbReference type="InterPro" id="IPR015895">
    <property type="entry name" value="4pyrrol_synth_GluRdtase_N"/>
</dbReference>
<dbReference type="GO" id="GO:0050661">
    <property type="term" value="F:NADP binding"/>
    <property type="evidence" value="ECO:0007669"/>
    <property type="project" value="InterPro"/>
</dbReference>
<accession>A0A0B4XS22</accession>
<dbReference type="STRING" id="391936.S7S_13150"/>
<dbReference type="InterPro" id="IPR000343">
    <property type="entry name" value="4pyrrol_synth_GluRdtase"/>
</dbReference>
<keyword evidence="20" id="KW-1185">Reference proteome</keyword>
<keyword evidence="6 9" id="KW-0627">Porphyrin biosynthesis</keyword>
<feature type="active site" description="Nucleophile" evidence="9 10">
    <location>
        <position position="50"/>
    </location>
</feature>
<feature type="coiled-coil region" evidence="15">
    <location>
        <begin position="297"/>
        <end position="335"/>
    </location>
</feature>
<evidence type="ECO:0000256" key="6">
    <source>
        <dbReference type="ARBA" id="ARBA00023244"/>
    </source>
</evidence>
<feature type="binding site" evidence="9 11">
    <location>
        <begin position="111"/>
        <end position="113"/>
    </location>
    <ligand>
        <name>substrate</name>
    </ligand>
</feature>
<feature type="binding site" evidence="9 12">
    <location>
        <begin position="186"/>
        <end position="191"/>
    </location>
    <ligand>
        <name>NADP(+)</name>
        <dbReference type="ChEBI" id="CHEBI:58349"/>
    </ligand>
</feature>
<dbReference type="PROSITE" id="PS00747">
    <property type="entry name" value="GLUTR"/>
    <property type="match status" value="1"/>
</dbReference>
<feature type="domain" description="Glutamyl-tRNA reductase N-terminal" evidence="18">
    <location>
        <begin position="7"/>
        <end position="153"/>
    </location>
</feature>
<dbReference type="NCBIfam" id="TIGR01035">
    <property type="entry name" value="hemA"/>
    <property type="match status" value="1"/>
</dbReference>
<evidence type="ECO:0000256" key="7">
    <source>
        <dbReference type="ARBA" id="ARBA00047464"/>
    </source>
</evidence>
<dbReference type="OrthoDB" id="110209at2"/>
<evidence type="ECO:0000259" key="18">
    <source>
        <dbReference type="Pfam" id="PF05201"/>
    </source>
</evidence>
<comment type="function">
    <text evidence="9">Catalyzes the NADPH-dependent reduction of glutamyl-tRNA(Glu) to glutamate 1-semialdehyde (GSA).</text>
</comment>
<dbReference type="Pfam" id="PF05201">
    <property type="entry name" value="GlutR_N"/>
    <property type="match status" value="1"/>
</dbReference>
<dbReference type="SUPFAM" id="SSF69075">
    <property type="entry name" value="Glutamyl tRNA-reductase dimerization domain"/>
    <property type="match status" value="1"/>
</dbReference>
<evidence type="ECO:0000256" key="3">
    <source>
        <dbReference type="ARBA" id="ARBA00012970"/>
    </source>
</evidence>
<feature type="domain" description="Quinate/shikimate 5-dehydrogenase/glutamyl-tRNA reductase" evidence="17">
    <location>
        <begin position="169"/>
        <end position="302"/>
    </location>
</feature>
<name>A0A0B4XS22_9GAMM</name>
<dbReference type="GO" id="GO:0008883">
    <property type="term" value="F:glutamyl-tRNA reductase activity"/>
    <property type="evidence" value="ECO:0007669"/>
    <property type="project" value="UniProtKB-UniRule"/>
</dbReference>
<comment type="miscellaneous">
    <text evidence="9">During catalysis, the active site Cys acts as a nucleophile attacking the alpha-carbonyl group of tRNA-bound glutamate with the formation of a thioester intermediate between enzyme and glutamate, and the concomitant release of tRNA(Glu). The thioester intermediate is finally reduced by direct hydride transfer from NADPH, to form the product GSA.</text>
</comment>
<evidence type="ECO:0000256" key="12">
    <source>
        <dbReference type="PIRSR" id="PIRSR000445-3"/>
    </source>
</evidence>
<dbReference type="RefSeq" id="WP_035205291.1">
    <property type="nucleotide sequence ID" value="NZ_CP004387.1"/>
</dbReference>
<keyword evidence="15" id="KW-0175">Coiled coil</keyword>
<evidence type="ECO:0000259" key="16">
    <source>
        <dbReference type="Pfam" id="PF00745"/>
    </source>
</evidence>
<comment type="similarity">
    <text evidence="2 9 14">Belongs to the glutamyl-tRNA reductase family.</text>
</comment>
<dbReference type="Pfam" id="PF00745">
    <property type="entry name" value="GlutR_dimer"/>
    <property type="match status" value="1"/>
</dbReference>
<dbReference type="GO" id="GO:0019353">
    <property type="term" value="P:protoporphyrinogen IX biosynthetic process from glutamate"/>
    <property type="evidence" value="ECO:0007669"/>
    <property type="project" value="TreeGrafter"/>
</dbReference>
<organism evidence="19 20">
    <name type="scientific">Isoalcanivorax pacificus W11-5</name>
    <dbReference type="NCBI Taxonomy" id="391936"/>
    <lineage>
        <taxon>Bacteria</taxon>
        <taxon>Pseudomonadati</taxon>
        <taxon>Pseudomonadota</taxon>
        <taxon>Gammaproteobacteria</taxon>
        <taxon>Oceanospirillales</taxon>
        <taxon>Alcanivoracaceae</taxon>
        <taxon>Isoalcanivorax</taxon>
    </lineage>
</organism>
<evidence type="ECO:0000313" key="19">
    <source>
        <dbReference type="EMBL" id="AJD49042.1"/>
    </source>
</evidence>
<evidence type="ECO:0000256" key="5">
    <source>
        <dbReference type="ARBA" id="ARBA00023002"/>
    </source>
</evidence>
<dbReference type="PANTHER" id="PTHR43013:SF1">
    <property type="entry name" value="GLUTAMYL-TRNA REDUCTASE"/>
    <property type="match status" value="1"/>
</dbReference>
<dbReference type="InterPro" id="IPR036291">
    <property type="entry name" value="NAD(P)-bd_dom_sf"/>
</dbReference>
<comment type="domain">
    <text evidence="9">Possesses an unusual extended V-shaped dimeric structure with each monomer consisting of three distinct domains arranged along a curved 'spinal' alpha-helix. The N-terminal catalytic domain specifically recognizes the glutamate moiety of the substrate. The second domain is the NADPH-binding domain, and the third C-terminal domain is responsible for dimerization.</text>
</comment>
<sequence>MKLLATGVNHTTAELSLRERLTFPEAQIPAALQDLRRLPGVVEAALLSTCNRTEIYCLTSDDTPDLTQWLARWHGLDGQRLREALYRHENDAALRHMMRVAGGLDSLVLGEPQILGQMRDAYARAHESGALNGELARTFQQVFSVAKRIRTDTGIGANPVSVAYAAVSFARHIFAELRDSRALLIGAGDMIELVARHLRDQAVGHITIANRTLSRAEALAAEVQGQAVSLEDVPVALEKADIVITCTASPVPVLGKGVVERALKKRRHKPIFMVDIAVPRDIEPEVGKLQDVYLYTVDDLHEAIEENVRQRQEAARQAEAIIDAALDRHERERRELAAVDTLRSYREQVLALGEEELRRSLTQLEGGADPADVLRRFQRTLLNKVLHGPSVQLRRLAADNRGDALRLARELLLRDDEPDSDGTGSA</sequence>
<dbReference type="SUPFAM" id="SSF69742">
    <property type="entry name" value="Glutamyl tRNA-reductase catalytic, N-terminal domain"/>
    <property type="match status" value="1"/>
</dbReference>
<evidence type="ECO:0000256" key="11">
    <source>
        <dbReference type="PIRSR" id="PIRSR000445-2"/>
    </source>
</evidence>
<dbReference type="EC" id="1.2.1.70" evidence="3 9"/>
<dbReference type="EMBL" id="CP004387">
    <property type="protein sequence ID" value="AJD49042.1"/>
    <property type="molecule type" value="Genomic_DNA"/>
</dbReference>
<evidence type="ECO:0000256" key="4">
    <source>
        <dbReference type="ARBA" id="ARBA00022857"/>
    </source>
</evidence>
<dbReference type="KEGG" id="apac:S7S_13150"/>
<feature type="binding site" evidence="9 11">
    <location>
        <begin position="49"/>
        <end position="52"/>
    </location>
    <ligand>
        <name>substrate</name>
    </ligand>
</feature>
<evidence type="ECO:0000313" key="20">
    <source>
        <dbReference type="Proteomes" id="UP000006764"/>
    </source>
</evidence>
<dbReference type="FunFam" id="3.40.50.720:FF:000031">
    <property type="entry name" value="Glutamyl-tRNA reductase"/>
    <property type="match status" value="1"/>
</dbReference>
<dbReference type="InterPro" id="IPR036343">
    <property type="entry name" value="GluRdtase_N_sf"/>
</dbReference>
<comment type="subunit">
    <text evidence="9">Homodimer.</text>
</comment>
<evidence type="ECO:0000256" key="13">
    <source>
        <dbReference type="PIRSR" id="PIRSR000445-4"/>
    </source>
</evidence>
<dbReference type="Gene3D" id="3.40.50.720">
    <property type="entry name" value="NAD(P)-binding Rossmann-like Domain"/>
    <property type="match status" value="1"/>
</dbReference>